<feature type="compositionally biased region" description="Basic and acidic residues" evidence="2">
    <location>
        <begin position="24"/>
        <end position="35"/>
    </location>
</feature>
<accession>A0A2K4ZBW6</accession>
<reference evidence="3 4" key="1">
    <citation type="submission" date="2018-01" db="EMBL/GenBank/DDBJ databases">
        <authorList>
            <person name="Gaut B.S."/>
            <person name="Morton B.R."/>
            <person name="Clegg M.T."/>
            <person name="Duvall M.R."/>
        </authorList>
    </citation>
    <scope>NUCLEOTIDE SEQUENCE [LARGE SCALE GENOMIC DNA]</scope>
    <source>
        <strain evidence="3">GP69</strain>
    </source>
</reference>
<dbReference type="OrthoDB" id="1997688at2"/>
<dbReference type="EMBL" id="OFSM01000003">
    <property type="protein sequence ID" value="SOY27944.1"/>
    <property type="molecule type" value="Genomic_DNA"/>
</dbReference>
<evidence type="ECO:0000313" key="3">
    <source>
        <dbReference type="EMBL" id="SOY27944.1"/>
    </source>
</evidence>
<dbReference type="RefSeq" id="WP_103238065.1">
    <property type="nucleotide sequence ID" value="NZ_JANJZD010000003.1"/>
</dbReference>
<sequence length="253" mass="29236">MKLQNSITVFAGDTQSRVQTGQAERAENPTQKEGKNKTFYAGNFLVEFPLKDRIEQRKAQAQERAMKIVNDAWEGDRKLDKEIEERRAHIEELREENREAIELFGPGGGGTVAQNAKMISEENRIIKGIRSERLKHHNMTDAQEQAEDVVEASRDDVIGMVMEEAKEHVDEEQEKREEQAEAIQEKKEEQEEILEKREEKEEELEQLIEEMPTEGTMDISQTMAEVKRQVQKVLDEVNLMEEDIKGSKVDIEV</sequence>
<keyword evidence="4" id="KW-1185">Reference proteome</keyword>
<feature type="compositionally biased region" description="Polar residues" evidence="2">
    <location>
        <begin position="1"/>
        <end position="22"/>
    </location>
</feature>
<dbReference type="AlphaFoldDB" id="A0A2K4ZBW6"/>
<feature type="compositionally biased region" description="Acidic residues" evidence="2">
    <location>
        <begin position="200"/>
        <end position="212"/>
    </location>
</feature>
<feature type="region of interest" description="Disordered" evidence="2">
    <location>
        <begin position="1"/>
        <end position="35"/>
    </location>
</feature>
<evidence type="ECO:0000256" key="1">
    <source>
        <dbReference type="SAM" id="Coils"/>
    </source>
</evidence>
<organism evidence="3 4">
    <name type="scientific">Acetatifactor muris</name>
    <dbReference type="NCBI Taxonomy" id="879566"/>
    <lineage>
        <taxon>Bacteria</taxon>
        <taxon>Bacillati</taxon>
        <taxon>Bacillota</taxon>
        <taxon>Clostridia</taxon>
        <taxon>Lachnospirales</taxon>
        <taxon>Lachnospiraceae</taxon>
        <taxon>Acetatifactor</taxon>
    </lineage>
</organism>
<feature type="region of interest" description="Disordered" evidence="2">
    <location>
        <begin position="166"/>
        <end position="216"/>
    </location>
</feature>
<evidence type="ECO:0000313" key="4">
    <source>
        <dbReference type="Proteomes" id="UP000236311"/>
    </source>
</evidence>
<proteinExistence type="predicted"/>
<feature type="compositionally biased region" description="Basic and acidic residues" evidence="2">
    <location>
        <begin position="166"/>
        <end position="199"/>
    </location>
</feature>
<evidence type="ECO:0000256" key="2">
    <source>
        <dbReference type="SAM" id="MobiDB-lite"/>
    </source>
</evidence>
<keyword evidence="1" id="KW-0175">Coiled coil</keyword>
<gene>
    <name evidence="3" type="ORF">AMURIS_00649</name>
</gene>
<protein>
    <submittedName>
        <fullName evidence="3">Uncharacterized protein</fullName>
    </submittedName>
</protein>
<dbReference type="Proteomes" id="UP000236311">
    <property type="component" value="Unassembled WGS sequence"/>
</dbReference>
<name>A0A2K4ZBW6_9FIRM</name>
<feature type="coiled-coil region" evidence="1">
    <location>
        <begin position="51"/>
        <end position="103"/>
    </location>
</feature>